<comment type="caution">
    <text evidence="2">The sequence shown here is derived from an EMBL/GenBank/DDBJ whole genome shotgun (WGS) entry which is preliminary data.</text>
</comment>
<proteinExistence type="inferred from homology"/>
<dbReference type="EMBL" id="JAUSTO010000006">
    <property type="protein sequence ID" value="MDQ0152445.1"/>
    <property type="molecule type" value="Genomic_DNA"/>
</dbReference>
<reference evidence="2" key="1">
    <citation type="submission" date="2023-07" db="EMBL/GenBank/DDBJ databases">
        <title>Genomic Encyclopedia of Type Strains, Phase IV (KMG-IV): sequencing the most valuable type-strain genomes for metagenomic binning, comparative biology and taxonomic classification.</title>
        <authorList>
            <person name="Goeker M."/>
        </authorList>
    </citation>
    <scope>NUCLEOTIDE SEQUENCE</scope>
    <source>
        <strain evidence="2">DSM 19659</strain>
    </source>
</reference>
<comment type="similarity">
    <text evidence="1">Belongs to the UPF0751 family.</text>
</comment>
<organism evidence="2 3">
    <name type="scientific">Moryella indoligenes</name>
    <dbReference type="NCBI Taxonomy" id="371674"/>
    <lineage>
        <taxon>Bacteria</taxon>
        <taxon>Bacillati</taxon>
        <taxon>Bacillota</taxon>
        <taxon>Clostridia</taxon>
        <taxon>Lachnospirales</taxon>
        <taxon>Lachnospiraceae</taxon>
        <taxon>Moryella</taxon>
    </lineage>
</organism>
<name>A0AAE3VA60_9FIRM</name>
<evidence type="ECO:0008006" key="4">
    <source>
        <dbReference type="Google" id="ProtNLM"/>
    </source>
</evidence>
<evidence type="ECO:0000256" key="1">
    <source>
        <dbReference type="ARBA" id="ARBA00007189"/>
    </source>
</evidence>
<dbReference type="Proteomes" id="UP001241537">
    <property type="component" value="Unassembled WGS sequence"/>
</dbReference>
<evidence type="ECO:0000313" key="2">
    <source>
        <dbReference type="EMBL" id="MDQ0152445.1"/>
    </source>
</evidence>
<protein>
    <recommendedName>
        <fullName evidence="4">DUF2325 domain-containing protein</fullName>
    </recommendedName>
</protein>
<gene>
    <name evidence="2" type="ORF">J2S20_001137</name>
</gene>
<dbReference type="InterPro" id="IPR016772">
    <property type="entry name" value="UCP020408"/>
</dbReference>
<dbReference type="AlphaFoldDB" id="A0AAE3VA60"/>
<evidence type="ECO:0000313" key="3">
    <source>
        <dbReference type="Proteomes" id="UP001241537"/>
    </source>
</evidence>
<dbReference type="RefSeq" id="WP_307254106.1">
    <property type="nucleotide sequence ID" value="NZ_JAUSTO010000006.1"/>
</dbReference>
<keyword evidence="3" id="KW-1185">Reference proteome</keyword>
<accession>A0AAE3VA60</accession>
<dbReference type="Pfam" id="PF10087">
    <property type="entry name" value="DUF2325"/>
    <property type="match status" value="1"/>
</dbReference>
<sequence length="92" mass="10232">MSVVIIGGNECMERQYCELCSKHGCKAKVFCKFKGGMRDRIGKPDLMILFTHTVSHKMVQYALNNAGDSTRVVRSHTSSMASLKEILAEHVA</sequence>